<evidence type="ECO:0000256" key="3">
    <source>
        <dbReference type="ARBA" id="ARBA00022475"/>
    </source>
</evidence>
<dbReference type="GO" id="GO:0005886">
    <property type="term" value="C:plasma membrane"/>
    <property type="evidence" value="ECO:0007669"/>
    <property type="project" value="UniProtKB-SubCell"/>
</dbReference>
<evidence type="ECO:0000256" key="5">
    <source>
        <dbReference type="ARBA" id="ARBA00022692"/>
    </source>
</evidence>
<evidence type="ECO:0000313" key="11">
    <source>
        <dbReference type="Proteomes" id="UP000017981"/>
    </source>
</evidence>
<sequence length="108" mass="12060">MTANSQFIAVKAIQALTRRGIPASVSRGMDRKADSGARLNDQIVKRTFDIVFSLAVLIVFSPLYFLLGLLIAVSSPGPIFYYQERAGKNFKSLNVSSSEQWCRMPIRF</sequence>
<name>T2J112_CROWT</name>
<keyword evidence="3" id="KW-1003">Cell membrane</keyword>
<comment type="caution">
    <text evidence="10">The sequence shown here is derived from an EMBL/GenBank/DDBJ whole genome shotgun (WGS) entry which is preliminary data.</text>
</comment>
<evidence type="ECO:0000256" key="7">
    <source>
        <dbReference type="ARBA" id="ARBA00023136"/>
    </source>
</evidence>
<dbReference type="EC" id="2.7.8.6" evidence="10"/>
<evidence type="ECO:0000313" key="10">
    <source>
        <dbReference type="EMBL" id="CCQ58943.1"/>
    </source>
</evidence>
<keyword evidence="7 8" id="KW-0472">Membrane</keyword>
<evidence type="ECO:0000259" key="9">
    <source>
        <dbReference type="Pfam" id="PF02397"/>
    </source>
</evidence>
<organism evidence="10 11">
    <name type="scientific">Crocosphaera watsonii WH 0005</name>
    <dbReference type="NCBI Taxonomy" id="423472"/>
    <lineage>
        <taxon>Bacteria</taxon>
        <taxon>Bacillati</taxon>
        <taxon>Cyanobacteriota</taxon>
        <taxon>Cyanophyceae</taxon>
        <taxon>Oscillatoriophycideae</taxon>
        <taxon>Chroococcales</taxon>
        <taxon>Aphanothecaceae</taxon>
        <taxon>Crocosphaera</taxon>
    </lineage>
</organism>
<proteinExistence type="inferred from homology"/>
<comment type="subcellular location">
    <subcellularLocation>
        <location evidence="1">Cell membrane</location>
    </subcellularLocation>
</comment>
<gene>
    <name evidence="10" type="ORF">CWATWH0005_4830</name>
</gene>
<dbReference type="AlphaFoldDB" id="T2J112"/>
<keyword evidence="4 10" id="KW-0808">Transferase</keyword>
<reference evidence="10 11" key="2">
    <citation type="submission" date="2013-09" db="EMBL/GenBank/DDBJ databases">
        <title>Whole genome comparison of six Crocosphaera watsonii strains with differing phenotypes.</title>
        <authorList>
            <person name="Bench S.R."/>
            <person name="Heller P."/>
            <person name="Frank I."/>
            <person name="Arciniega M."/>
            <person name="Shilova I.N."/>
            <person name="Zehr J.P."/>
        </authorList>
    </citation>
    <scope>NUCLEOTIDE SEQUENCE [LARGE SCALE GENOMIC DNA]</scope>
    <source>
        <strain evidence="10 11">WH 0005</strain>
    </source>
</reference>
<keyword evidence="5 8" id="KW-0812">Transmembrane</keyword>
<dbReference type="InterPro" id="IPR003362">
    <property type="entry name" value="Bact_transf"/>
</dbReference>
<dbReference type="EMBL" id="CAQL01001130">
    <property type="protein sequence ID" value="CCQ58943.1"/>
    <property type="molecule type" value="Genomic_DNA"/>
</dbReference>
<feature type="transmembrane region" description="Helical" evidence="8">
    <location>
        <begin position="50"/>
        <end position="73"/>
    </location>
</feature>
<protein>
    <submittedName>
        <fullName evidence="10">Undecaprenyl-phosphate galactosephosphotransferase</fullName>
        <ecNumber evidence="10">2.7.8.6</ecNumber>
    </submittedName>
</protein>
<feature type="domain" description="Bacterial sugar transferase" evidence="9">
    <location>
        <begin position="45"/>
        <end position="94"/>
    </location>
</feature>
<dbReference type="PANTHER" id="PTHR30576:SF4">
    <property type="entry name" value="UNDECAPRENYL-PHOSPHATE GALACTOSE PHOSPHOTRANSFERASE"/>
    <property type="match status" value="1"/>
</dbReference>
<evidence type="ECO:0000256" key="8">
    <source>
        <dbReference type="SAM" id="Phobius"/>
    </source>
</evidence>
<dbReference type="Pfam" id="PF02397">
    <property type="entry name" value="Bac_transf"/>
    <property type="match status" value="1"/>
</dbReference>
<comment type="similarity">
    <text evidence="2">Belongs to the bacterial sugar transferase family.</text>
</comment>
<evidence type="ECO:0000256" key="1">
    <source>
        <dbReference type="ARBA" id="ARBA00004236"/>
    </source>
</evidence>
<evidence type="ECO:0000256" key="4">
    <source>
        <dbReference type="ARBA" id="ARBA00022679"/>
    </source>
</evidence>
<dbReference type="PANTHER" id="PTHR30576">
    <property type="entry name" value="COLANIC BIOSYNTHESIS UDP-GLUCOSE LIPID CARRIER TRANSFERASE"/>
    <property type="match status" value="1"/>
</dbReference>
<accession>T2J112</accession>
<keyword evidence="6 8" id="KW-1133">Transmembrane helix</keyword>
<evidence type="ECO:0000256" key="2">
    <source>
        <dbReference type="ARBA" id="ARBA00006464"/>
    </source>
</evidence>
<dbReference type="GO" id="GO:0047360">
    <property type="term" value="F:undecaprenyl-phosphate galactose phosphotransferase activity"/>
    <property type="evidence" value="ECO:0007669"/>
    <property type="project" value="UniProtKB-EC"/>
</dbReference>
<reference evidence="10 11" key="1">
    <citation type="submission" date="2013-01" db="EMBL/GenBank/DDBJ databases">
        <authorList>
            <person name="Bench S."/>
        </authorList>
    </citation>
    <scope>NUCLEOTIDE SEQUENCE [LARGE SCALE GENOMIC DNA]</scope>
    <source>
        <strain evidence="10 11">WH 0005</strain>
    </source>
</reference>
<dbReference type="Proteomes" id="UP000017981">
    <property type="component" value="Unassembled WGS sequence"/>
</dbReference>
<evidence type="ECO:0000256" key="6">
    <source>
        <dbReference type="ARBA" id="ARBA00022989"/>
    </source>
</evidence>